<dbReference type="SUPFAM" id="SSF47413">
    <property type="entry name" value="lambda repressor-like DNA-binding domains"/>
    <property type="match status" value="1"/>
</dbReference>
<dbReference type="PANTHER" id="PTHR47691">
    <property type="entry name" value="REGULATOR-RELATED"/>
    <property type="match status" value="1"/>
</dbReference>
<dbReference type="SUPFAM" id="SSF48452">
    <property type="entry name" value="TPR-like"/>
    <property type="match status" value="1"/>
</dbReference>
<dbReference type="CDD" id="cd00093">
    <property type="entry name" value="HTH_XRE"/>
    <property type="match status" value="1"/>
</dbReference>
<dbReference type="AlphaFoldDB" id="A0A4V2EMD3"/>
<accession>A0A4V2EMD3</accession>
<sequence length="763" mass="83202">MGLTSSSRRDGGAMNDDEVSVAARQFGDALRTHRRDAGLSLDHLAARIHIHKSTLSRLESGKRTPSQTIAKLCDQELGASGVLITLAAAARAEMYAHLSQLPAAPARFVGRDAQLAELDEATAASLDDAGSASVVLVAGPPGVGKTALALRWAHRVHERYEGVLFANLRGYGAGVPAQPSEILQDLLRGLGVTPDRIPAEEAMRGTLFRSLLHGRRYLIVLDNAVDSQQVRPVLPGMPTCPVLVTSRKRLGGLMVDPGATPVALAPLAEQEAAKLLATLIGPGRARGAQDAVDRVVKLCASLPLAVRIAGERIARYPHRTVDELAEEFGLEMLAVGDDDTINVRAAFSWSYRALSPPAARLFRLLGLHPGPRISFAAAAALAGLPLGTVRGQLEELLEAHLIQQTSRDYFQFHDLLRSYAAEEAAAAKWDDERAQAVHRLAAWYLHSVNSACAVLTPNRGHHDYLGEPPEGVEPMTFTDFNDAYQWCVAELGSITPVAQLALDSGLHEIAWRLPVELFDFHLINRPWETWISSHDVALAAAEASGHDEGIVWVCTNLAEAHRRRHDMERTHALYTRALEICERTERTDPTIYHVWALVGLGNVAHEREQYADAARYLERGVARAVELGYRFGEATGRVHLGRAYRSLNEREKAMDNGRRALEFYTEAGDEQGRGYALVPLARACLHFDDLEQALAYAEDAVSSYRTCGDTWGVADALDVRGCVLAELGRTEEAVTSWRSAEELVADLDDRKVAVIRSRLTAAG</sequence>
<dbReference type="EMBL" id="SFCC01000003">
    <property type="protein sequence ID" value="RZQ64665.1"/>
    <property type="molecule type" value="Genomic_DNA"/>
</dbReference>
<name>A0A4V2EMD3_9PSEU</name>
<dbReference type="PROSITE" id="PS50943">
    <property type="entry name" value="HTH_CROC1"/>
    <property type="match status" value="1"/>
</dbReference>
<dbReference type="InterPro" id="IPR010982">
    <property type="entry name" value="Lambda_DNA-bd_dom_sf"/>
</dbReference>
<dbReference type="SMART" id="SM00530">
    <property type="entry name" value="HTH_XRE"/>
    <property type="match status" value="1"/>
</dbReference>
<dbReference type="SUPFAM" id="SSF52540">
    <property type="entry name" value="P-loop containing nucleoside triphosphate hydrolases"/>
    <property type="match status" value="1"/>
</dbReference>
<proteinExistence type="predicted"/>
<dbReference type="PRINTS" id="PR00364">
    <property type="entry name" value="DISEASERSIST"/>
</dbReference>
<dbReference type="Pfam" id="PF00931">
    <property type="entry name" value="NB-ARC"/>
    <property type="match status" value="1"/>
</dbReference>
<dbReference type="GO" id="GO:0003677">
    <property type="term" value="F:DNA binding"/>
    <property type="evidence" value="ECO:0007669"/>
    <property type="project" value="InterPro"/>
</dbReference>
<reference evidence="2 3" key="1">
    <citation type="submission" date="2019-02" db="EMBL/GenBank/DDBJ databases">
        <title>Draft genome sequence of Amycolatopsis sp. 8-3EHSu isolated from roots of Suaeda maritima.</title>
        <authorList>
            <person name="Duangmal K."/>
            <person name="Chantavorakit T."/>
        </authorList>
    </citation>
    <scope>NUCLEOTIDE SEQUENCE [LARGE SCALE GENOMIC DNA]</scope>
    <source>
        <strain evidence="2 3">8-3EHSu</strain>
    </source>
</reference>
<dbReference type="OrthoDB" id="581105at2"/>
<dbReference type="Pfam" id="PF13424">
    <property type="entry name" value="TPR_12"/>
    <property type="match status" value="1"/>
</dbReference>
<keyword evidence="3" id="KW-1185">Reference proteome</keyword>
<dbReference type="PANTHER" id="PTHR47691:SF3">
    <property type="entry name" value="HTH-TYPE TRANSCRIPTIONAL REGULATOR RV0890C-RELATED"/>
    <property type="match status" value="1"/>
</dbReference>
<dbReference type="InterPro" id="IPR019734">
    <property type="entry name" value="TPR_rpt"/>
</dbReference>
<dbReference type="SMART" id="SM00028">
    <property type="entry name" value="TPR"/>
    <property type="match status" value="5"/>
</dbReference>
<dbReference type="Gene3D" id="1.25.40.10">
    <property type="entry name" value="Tetratricopeptide repeat domain"/>
    <property type="match status" value="1"/>
</dbReference>
<dbReference type="InterPro" id="IPR027417">
    <property type="entry name" value="P-loop_NTPase"/>
</dbReference>
<dbReference type="Gene3D" id="3.40.50.300">
    <property type="entry name" value="P-loop containing nucleotide triphosphate hydrolases"/>
    <property type="match status" value="1"/>
</dbReference>
<dbReference type="InterPro" id="IPR002182">
    <property type="entry name" value="NB-ARC"/>
</dbReference>
<evidence type="ECO:0000313" key="2">
    <source>
        <dbReference type="EMBL" id="RZQ64665.1"/>
    </source>
</evidence>
<dbReference type="InterPro" id="IPR001387">
    <property type="entry name" value="Cro/C1-type_HTH"/>
</dbReference>
<organism evidence="2 3">
    <name type="scientific">Amycolatopsis suaedae</name>
    <dbReference type="NCBI Taxonomy" id="2510978"/>
    <lineage>
        <taxon>Bacteria</taxon>
        <taxon>Bacillati</taxon>
        <taxon>Actinomycetota</taxon>
        <taxon>Actinomycetes</taxon>
        <taxon>Pseudonocardiales</taxon>
        <taxon>Pseudonocardiaceae</taxon>
        <taxon>Amycolatopsis</taxon>
    </lineage>
</organism>
<dbReference type="InterPro" id="IPR011990">
    <property type="entry name" value="TPR-like_helical_dom_sf"/>
</dbReference>
<protein>
    <submittedName>
        <fullName evidence="2">Helix-turn-helix domain-containing protein</fullName>
    </submittedName>
</protein>
<gene>
    <name evidence="2" type="ORF">EWH70_07155</name>
</gene>
<comment type="caution">
    <text evidence="2">The sequence shown here is derived from an EMBL/GenBank/DDBJ whole genome shotgun (WGS) entry which is preliminary data.</text>
</comment>
<dbReference type="Proteomes" id="UP000292003">
    <property type="component" value="Unassembled WGS sequence"/>
</dbReference>
<evidence type="ECO:0000313" key="3">
    <source>
        <dbReference type="Proteomes" id="UP000292003"/>
    </source>
</evidence>
<dbReference type="Pfam" id="PF13560">
    <property type="entry name" value="HTH_31"/>
    <property type="match status" value="1"/>
</dbReference>
<feature type="domain" description="HTH cro/C1-type" evidence="1">
    <location>
        <begin position="30"/>
        <end position="84"/>
    </location>
</feature>
<evidence type="ECO:0000259" key="1">
    <source>
        <dbReference type="PROSITE" id="PS50943"/>
    </source>
</evidence>
<dbReference type="GO" id="GO:0043531">
    <property type="term" value="F:ADP binding"/>
    <property type="evidence" value="ECO:0007669"/>
    <property type="project" value="InterPro"/>
</dbReference>
<dbReference type="Gene3D" id="1.10.260.40">
    <property type="entry name" value="lambda repressor-like DNA-binding domains"/>
    <property type="match status" value="1"/>
</dbReference>